<evidence type="ECO:0000313" key="10">
    <source>
        <dbReference type="EMBL" id="VAW68482.1"/>
    </source>
</evidence>
<accession>A0A3B0XZB7</accession>
<evidence type="ECO:0000256" key="5">
    <source>
        <dbReference type="ARBA" id="ARBA00022605"/>
    </source>
</evidence>
<protein>
    <submittedName>
        <fullName evidence="10">Sulfate transporter, CysZ-type</fullName>
    </submittedName>
</protein>
<dbReference type="PANTHER" id="PTHR37468:SF1">
    <property type="entry name" value="SULFATE TRANSPORTER CYSZ"/>
    <property type="match status" value="1"/>
</dbReference>
<keyword evidence="2" id="KW-0813">Transport</keyword>
<keyword evidence="3" id="KW-1003">Cell membrane</keyword>
<dbReference type="HAMAP" id="MF_00468">
    <property type="entry name" value="CysZ"/>
    <property type="match status" value="1"/>
</dbReference>
<evidence type="ECO:0000256" key="6">
    <source>
        <dbReference type="ARBA" id="ARBA00022692"/>
    </source>
</evidence>
<reference evidence="10" key="1">
    <citation type="submission" date="2018-06" db="EMBL/GenBank/DDBJ databases">
        <authorList>
            <person name="Zhirakovskaya E."/>
        </authorList>
    </citation>
    <scope>NUCLEOTIDE SEQUENCE</scope>
</reference>
<dbReference type="AlphaFoldDB" id="A0A3B0XZB7"/>
<feature type="transmembrane region" description="Helical" evidence="9">
    <location>
        <begin position="220"/>
        <end position="247"/>
    </location>
</feature>
<dbReference type="GO" id="GO:0009675">
    <property type="term" value="F:high-affinity sulfate:proton symporter activity"/>
    <property type="evidence" value="ECO:0007669"/>
    <property type="project" value="TreeGrafter"/>
</dbReference>
<evidence type="ECO:0000256" key="8">
    <source>
        <dbReference type="ARBA" id="ARBA00023136"/>
    </source>
</evidence>
<dbReference type="InterPro" id="IPR050480">
    <property type="entry name" value="CysZ-like"/>
</dbReference>
<evidence type="ECO:0000256" key="4">
    <source>
        <dbReference type="ARBA" id="ARBA00022519"/>
    </source>
</evidence>
<keyword evidence="7 9" id="KW-1133">Transmembrane helix</keyword>
<gene>
    <name evidence="10" type="ORF">MNBD_GAMMA09-3135</name>
</gene>
<comment type="subcellular location">
    <subcellularLocation>
        <location evidence="1">Membrane</location>
        <topology evidence="1">Multi-pass membrane protein</topology>
    </subcellularLocation>
</comment>
<feature type="transmembrane region" description="Helical" evidence="9">
    <location>
        <begin position="77"/>
        <end position="106"/>
    </location>
</feature>
<dbReference type="GO" id="GO:0019344">
    <property type="term" value="P:cysteine biosynthetic process"/>
    <property type="evidence" value="ECO:0007669"/>
    <property type="project" value="TreeGrafter"/>
</dbReference>
<evidence type="ECO:0000256" key="9">
    <source>
        <dbReference type="SAM" id="Phobius"/>
    </source>
</evidence>
<evidence type="ECO:0000256" key="3">
    <source>
        <dbReference type="ARBA" id="ARBA00022475"/>
    </source>
</evidence>
<feature type="transmembrane region" description="Helical" evidence="9">
    <location>
        <begin position="155"/>
        <end position="184"/>
    </location>
</feature>
<evidence type="ECO:0000256" key="7">
    <source>
        <dbReference type="ARBA" id="ARBA00022989"/>
    </source>
</evidence>
<evidence type="ECO:0000256" key="1">
    <source>
        <dbReference type="ARBA" id="ARBA00004141"/>
    </source>
</evidence>
<dbReference type="PANTHER" id="PTHR37468">
    <property type="entry name" value="SULFATE TRANSPORTER CYSZ"/>
    <property type="match status" value="1"/>
</dbReference>
<dbReference type="GO" id="GO:0005886">
    <property type="term" value="C:plasma membrane"/>
    <property type="evidence" value="ECO:0007669"/>
    <property type="project" value="InterPro"/>
</dbReference>
<dbReference type="GO" id="GO:0000103">
    <property type="term" value="P:sulfate assimilation"/>
    <property type="evidence" value="ECO:0007669"/>
    <property type="project" value="InterPro"/>
</dbReference>
<dbReference type="InterPro" id="IPR059112">
    <property type="entry name" value="CysZ/EI24"/>
</dbReference>
<dbReference type="Pfam" id="PF07264">
    <property type="entry name" value="EI24"/>
    <property type="match status" value="1"/>
</dbReference>
<evidence type="ECO:0000256" key="2">
    <source>
        <dbReference type="ARBA" id="ARBA00022448"/>
    </source>
</evidence>
<dbReference type="NCBIfam" id="NF003433">
    <property type="entry name" value="PRK04949.1"/>
    <property type="match status" value="1"/>
</dbReference>
<organism evidence="10">
    <name type="scientific">hydrothermal vent metagenome</name>
    <dbReference type="NCBI Taxonomy" id="652676"/>
    <lineage>
        <taxon>unclassified sequences</taxon>
        <taxon>metagenomes</taxon>
        <taxon>ecological metagenomes</taxon>
    </lineage>
</organism>
<keyword evidence="8 9" id="KW-0472">Membrane</keyword>
<name>A0A3B0XZB7_9ZZZZ</name>
<sequence length="254" mass="28768">MYIMINNLFSGFGHIMTGLKLISQPGIRRFVVAPLSINFVLFGGAIYYLFSKFDGWINSITPQFPDWLSWLDWLETLIAWILWPLFSIMLLLIVFYTFSLVANLIAAPFNSLLAEKIERLLTNKPLGEGASYPTMEMIKRSIGSEAGKLLYFLKWWLLLLIISFIPVINIIAPVLWLVFGAWMFSLEYLDYPMANHNKFFKDINQQAASSRSLTLGFGGAVMLLTSIPFINLIAMPAGVAGATSLWVKHRDKLS</sequence>
<feature type="transmembrane region" description="Helical" evidence="9">
    <location>
        <begin position="30"/>
        <end position="50"/>
    </location>
</feature>
<dbReference type="InterPro" id="IPR022985">
    <property type="entry name" value="Sulfate_CysZ"/>
</dbReference>
<proteinExistence type="inferred from homology"/>
<dbReference type="EMBL" id="UOFI01000132">
    <property type="protein sequence ID" value="VAW68482.1"/>
    <property type="molecule type" value="Genomic_DNA"/>
</dbReference>
<keyword evidence="4" id="KW-0997">Cell inner membrane</keyword>
<keyword evidence="6 9" id="KW-0812">Transmembrane</keyword>
<keyword evidence="5" id="KW-0028">Amino-acid biosynthesis</keyword>